<organism evidence="3">
    <name type="scientific">Enterobius vermicularis</name>
    <name type="common">Human pinworm</name>
    <dbReference type="NCBI Taxonomy" id="51028"/>
    <lineage>
        <taxon>Eukaryota</taxon>
        <taxon>Metazoa</taxon>
        <taxon>Ecdysozoa</taxon>
        <taxon>Nematoda</taxon>
        <taxon>Chromadorea</taxon>
        <taxon>Rhabditida</taxon>
        <taxon>Spirurina</taxon>
        <taxon>Oxyuridomorpha</taxon>
        <taxon>Oxyuroidea</taxon>
        <taxon>Oxyuridae</taxon>
        <taxon>Enterobius</taxon>
    </lineage>
</organism>
<dbReference type="GO" id="GO:0005739">
    <property type="term" value="C:mitochondrion"/>
    <property type="evidence" value="ECO:0007669"/>
    <property type="project" value="TreeGrafter"/>
</dbReference>
<gene>
    <name evidence="1" type="ORF">EVEC_LOCUS7750</name>
</gene>
<dbReference type="AlphaFoldDB" id="A0A0N4VCH1"/>
<name>A0A0N4VCH1_ENTVE</name>
<accession>A0A0N4VCH1</accession>
<dbReference type="OrthoDB" id="10263782at2759"/>
<dbReference type="WBParaSite" id="EVEC_0000826601-mRNA-1">
    <property type="protein sequence ID" value="EVEC_0000826601-mRNA-1"/>
    <property type="gene ID" value="EVEC_0000826601"/>
</dbReference>
<dbReference type="EMBL" id="UXUI01009071">
    <property type="protein sequence ID" value="VDD92999.1"/>
    <property type="molecule type" value="Genomic_DNA"/>
</dbReference>
<dbReference type="Proteomes" id="UP000274131">
    <property type="component" value="Unassembled WGS sequence"/>
</dbReference>
<proteinExistence type="predicted"/>
<reference evidence="3" key="1">
    <citation type="submission" date="2017-02" db="UniProtKB">
        <authorList>
            <consortium name="WormBaseParasite"/>
        </authorList>
    </citation>
    <scope>IDENTIFICATION</scope>
</reference>
<protein>
    <submittedName>
        <fullName evidence="3">Methylmalonic aciduria and homocystinuria type D-like protein, mitochondrial</fullName>
    </submittedName>
</protein>
<evidence type="ECO:0000313" key="3">
    <source>
        <dbReference type="WBParaSite" id="EVEC_0000826601-mRNA-1"/>
    </source>
</evidence>
<evidence type="ECO:0000313" key="1">
    <source>
        <dbReference type="EMBL" id="VDD92999.1"/>
    </source>
</evidence>
<reference evidence="1 2" key="2">
    <citation type="submission" date="2018-10" db="EMBL/GenBank/DDBJ databases">
        <authorList>
            <consortium name="Pathogen Informatics"/>
        </authorList>
    </citation>
    <scope>NUCLEOTIDE SEQUENCE [LARGE SCALE GENOMIC DNA]</scope>
</reference>
<dbReference type="GO" id="GO:0009235">
    <property type="term" value="P:cobalamin metabolic process"/>
    <property type="evidence" value="ECO:0007669"/>
    <property type="project" value="InterPro"/>
</dbReference>
<dbReference type="PANTHER" id="PTHR13192">
    <property type="entry name" value="MY011 PROTEIN"/>
    <property type="match status" value="1"/>
</dbReference>
<dbReference type="PANTHER" id="PTHR13192:SF3">
    <property type="entry name" value="COBALAMIN TRAFFICKING PROTEIN CBLD"/>
    <property type="match status" value="1"/>
</dbReference>
<evidence type="ECO:0000313" key="2">
    <source>
        <dbReference type="Proteomes" id="UP000274131"/>
    </source>
</evidence>
<sequence length="228" mass="25271">MVGNARQIALRLRALTSLNEQLVTQQVQAPTVPSNNIVADKHFPLPGNVTSQATYSAVQGVPKVEVPVQSQITAMECPDDVLKTAQKLFPKQKLENVTVVNFVQKTESDMSEWSAKMEVEWTGLVSGIFWFTVADEKFQFNQTALQTCEMLHNLGYWADFVNPATGKAYISETKSDASLKTTDNEYRSLGFNIMDMGCCKILSHSVFGKHVFVGTLFTDAPTDVLARL</sequence>
<dbReference type="STRING" id="51028.A0A0N4VCH1"/>
<dbReference type="Pfam" id="PF10229">
    <property type="entry name" value="MMADHC"/>
    <property type="match status" value="1"/>
</dbReference>
<keyword evidence="2" id="KW-1185">Reference proteome</keyword>
<dbReference type="InterPro" id="IPR019362">
    <property type="entry name" value="MMADHC"/>
</dbReference>